<evidence type="ECO:0000256" key="1">
    <source>
        <dbReference type="SAM" id="Phobius"/>
    </source>
</evidence>
<accession>A0A844FYW0</accession>
<feature type="transmembrane region" description="Helical" evidence="1">
    <location>
        <begin position="86"/>
        <end position="107"/>
    </location>
</feature>
<sequence>MAALFSGPGVSPTVLQLSLFAIRLLFGFACLHESTRKCENPLSAGAAFLIALIFAAFLLMIPMFYGLLIALTLGTMFLVRWCQLGLFISIAILWTIYIGSWAIYLFIRETSPGLTAVIGIALAAVYSGLLYLFRQRERSEQ</sequence>
<keyword evidence="1" id="KW-1133">Transmembrane helix</keyword>
<evidence type="ECO:0000313" key="2">
    <source>
        <dbReference type="EMBL" id="MST95631.1"/>
    </source>
</evidence>
<dbReference type="EMBL" id="VUNS01000001">
    <property type="protein sequence ID" value="MST95631.1"/>
    <property type="molecule type" value="Genomic_DNA"/>
</dbReference>
<dbReference type="AlphaFoldDB" id="A0A844FYW0"/>
<keyword evidence="3" id="KW-1185">Reference proteome</keyword>
<keyword evidence="1" id="KW-0472">Membrane</keyword>
<reference evidence="2 3" key="1">
    <citation type="submission" date="2019-08" db="EMBL/GenBank/DDBJ databases">
        <title>In-depth cultivation of the pig gut microbiome towards novel bacterial diversity and tailored functional studies.</title>
        <authorList>
            <person name="Wylensek D."/>
            <person name="Hitch T.C.A."/>
            <person name="Clavel T."/>
        </authorList>
    </citation>
    <scope>NUCLEOTIDE SEQUENCE [LARGE SCALE GENOMIC DNA]</scope>
    <source>
        <strain evidence="2 3">BBE-744-WT-12</strain>
    </source>
</reference>
<evidence type="ECO:0000313" key="3">
    <source>
        <dbReference type="Proteomes" id="UP000435649"/>
    </source>
</evidence>
<proteinExistence type="predicted"/>
<feature type="transmembrane region" description="Helical" evidence="1">
    <location>
        <begin position="14"/>
        <end position="31"/>
    </location>
</feature>
<dbReference type="RefSeq" id="WP_154416702.1">
    <property type="nucleotide sequence ID" value="NZ_VUNS01000001.1"/>
</dbReference>
<feature type="transmembrane region" description="Helical" evidence="1">
    <location>
        <begin position="113"/>
        <end position="133"/>
    </location>
</feature>
<organism evidence="2 3">
    <name type="scientific">Victivallis lenta</name>
    <dbReference type="NCBI Taxonomy" id="2606640"/>
    <lineage>
        <taxon>Bacteria</taxon>
        <taxon>Pseudomonadati</taxon>
        <taxon>Lentisphaerota</taxon>
        <taxon>Lentisphaeria</taxon>
        <taxon>Victivallales</taxon>
        <taxon>Victivallaceae</taxon>
        <taxon>Victivallis</taxon>
    </lineage>
</organism>
<gene>
    <name evidence="2" type="ORF">FYJ85_01030</name>
</gene>
<name>A0A844FYW0_9BACT</name>
<protein>
    <submittedName>
        <fullName evidence="2">Uncharacterized protein</fullName>
    </submittedName>
</protein>
<dbReference type="Proteomes" id="UP000435649">
    <property type="component" value="Unassembled WGS sequence"/>
</dbReference>
<keyword evidence="1" id="KW-0812">Transmembrane</keyword>
<comment type="caution">
    <text evidence="2">The sequence shown here is derived from an EMBL/GenBank/DDBJ whole genome shotgun (WGS) entry which is preliminary data.</text>
</comment>